<dbReference type="Proteomes" id="UP000265361">
    <property type="component" value="Unassembled WGS sequence"/>
</dbReference>
<reference evidence="2 3" key="1">
    <citation type="submission" date="2018-08" db="EMBL/GenBank/DDBJ databases">
        <title>Genome Sequence of Clavibacter michiganensis Subspecies type strains, and the Atypical Peach-Colored Strains Isolated from Tomato.</title>
        <authorList>
            <person name="Osdaghi E."/>
            <person name="Portier P."/>
            <person name="Briand M."/>
            <person name="Jacques M.-A."/>
        </authorList>
    </citation>
    <scope>NUCLEOTIDE SEQUENCE [LARGE SCALE GENOMIC DNA]</scope>
    <source>
        <strain evidence="2 3">CFBP 7577</strain>
    </source>
</reference>
<evidence type="ECO:0000256" key="1">
    <source>
        <dbReference type="SAM" id="MobiDB-lite"/>
    </source>
</evidence>
<evidence type="ECO:0000313" key="3">
    <source>
        <dbReference type="Proteomes" id="UP000265361"/>
    </source>
</evidence>
<feature type="compositionally biased region" description="Basic and acidic residues" evidence="1">
    <location>
        <begin position="47"/>
        <end position="56"/>
    </location>
</feature>
<dbReference type="AlphaFoldDB" id="A0A399P0U7"/>
<organism evidence="2 3">
    <name type="scientific">Clavibacter nebraskensis</name>
    <dbReference type="NCBI Taxonomy" id="31963"/>
    <lineage>
        <taxon>Bacteria</taxon>
        <taxon>Bacillati</taxon>
        <taxon>Actinomycetota</taxon>
        <taxon>Actinomycetes</taxon>
        <taxon>Micrococcales</taxon>
        <taxon>Microbacteriaceae</taxon>
        <taxon>Clavibacter</taxon>
    </lineage>
</organism>
<sequence>AEEVVVAAGASLMGCEVTGTTAVVQVERPARTWTGAPDGGSPALASRRRDARDRHASAQARQGRRPGHGTGAGHPDAPDGG</sequence>
<feature type="non-terminal residue" evidence="2">
    <location>
        <position position="1"/>
    </location>
</feature>
<comment type="caution">
    <text evidence="2">The sequence shown here is derived from an EMBL/GenBank/DDBJ whole genome shotgun (WGS) entry which is preliminary data.</text>
</comment>
<protein>
    <submittedName>
        <fullName evidence="2">Uncharacterized protein</fullName>
    </submittedName>
</protein>
<name>A0A399P0U7_9MICO</name>
<proteinExistence type="predicted"/>
<gene>
    <name evidence="2" type="ORF">DZF97_15650</name>
</gene>
<accession>A0A399P0U7</accession>
<feature type="region of interest" description="Disordered" evidence="1">
    <location>
        <begin position="28"/>
        <end position="81"/>
    </location>
</feature>
<evidence type="ECO:0000313" key="2">
    <source>
        <dbReference type="EMBL" id="RII99993.1"/>
    </source>
</evidence>
<dbReference type="EMBL" id="QWED01000775">
    <property type="protein sequence ID" value="RII99993.1"/>
    <property type="molecule type" value="Genomic_DNA"/>
</dbReference>